<accession>A0A9P9JR62</accession>
<sequence>MEDKGGSGNPAWQQQWVEWTNVLPSSNTQYLLICLGYVIIFAYHTRHSISAYYGHSPYYGHPRTKKSLALALHILAATFELTRYYFRAFRRTVQPDLFDTAACMIHSITSLRLARTLRRGDKTTRASYQAPAMLRPVLSFAAVVRQDASAHEACVKLLHAFLYTRLLIFVAKRIGLGKIQSHSTIYARAVTLGAILAIRSSGLPAGVPIYVGAVGLVMVFNQQTPSNLPSSVHLMDGIERRPDTRVIRPYQTIPITGSTSVKMTKEKVQQAVTKVIHWLGLFEIKGFEMKHLSPAIPAGDIDEYTEQKLAAT</sequence>
<gene>
    <name evidence="1" type="ORF">BKA55DRAFT_667230</name>
</gene>
<reference evidence="1" key="1">
    <citation type="journal article" date="2021" name="Nat. Commun.">
        <title>Genetic determinants of endophytism in the Arabidopsis root mycobiome.</title>
        <authorList>
            <person name="Mesny F."/>
            <person name="Miyauchi S."/>
            <person name="Thiergart T."/>
            <person name="Pickel B."/>
            <person name="Atanasova L."/>
            <person name="Karlsson M."/>
            <person name="Huettel B."/>
            <person name="Barry K.W."/>
            <person name="Haridas S."/>
            <person name="Chen C."/>
            <person name="Bauer D."/>
            <person name="Andreopoulos W."/>
            <person name="Pangilinan J."/>
            <person name="LaButti K."/>
            <person name="Riley R."/>
            <person name="Lipzen A."/>
            <person name="Clum A."/>
            <person name="Drula E."/>
            <person name="Henrissat B."/>
            <person name="Kohler A."/>
            <person name="Grigoriev I.V."/>
            <person name="Martin F.M."/>
            <person name="Hacquard S."/>
        </authorList>
    </citation>
    <scope>NUCLEOTIDE SEQUENCE</scope>
    <source>
        <strain evidence="1">MPI-CAGE-AT-0023</strain>
    </source>
</reference>
<keyword evidence="2" id="KW-1185">Reference proteome</keyword>
<dbReference type="EMBL" id="JAGMUX010000018">
    <property type="protein sequence ID" value="KAH7233938.1"/>
    <property type="molecule type" value="Genomic_DNA"/>
</dbReference>
<dbReference type="AlphaFoldDB" id="A0A9P9JR62"/>
<name>A0A9P9JR62_FUSRE</name>
<organism evidence="1 2">
    <name type="scientific">Fusarium redolens</name>
    <dbReference type="NCBI Taxonomy" id="48865"/>
    <lineage>
        <taxon>Eukaryota</taxon>
        <taxon>Fungi</taxon>
        <taxon>Dikarya</taxon>
        <taxon>Ascomycota</taxon>
        <taxon>Pezizomycotina</taxon>
        <taxon>Sordariomycetes</taxon>
        <taxon>Hypocreomycetidae</taxon>
        <taxon>Hypocreales</taxon>
        <taxon>Nectriaceae</taxon>
        <taxon>Fusarium</taxon>
        <taxon>Fusarium redolens species complex</taxon>
    </lineage>
</organism>
<dbReference type="RefSeq" id="XP_046044283.1">
    <property type="nucleotide sequence ID" value="XM_046197819.1"/>
</dbReference>
<dbReference type="Proteomes" id="UP000720189">
    <property type="component" value="Unassembled WGS sequence"/>
</dbReference>
<protein>
    <submittedName>
        <fullName evidence="1">Uncharacterized protein</fullName>
    </submittedName>
</protein>
<dbReference type="GeneID" id="70227773"/>
<dbReference type="OrthoDB" id="4922812at2759"/>
<comment type="caution">
    <text evidence="1">The sequence shown here is derived from an EMBL/GenBank/DDBJ whole genome shotgun (WGS) entry which is preliminary data.</text>
</comment>
<proteinExistence type="predicted"/>
<evidence type="ECO:0000313" key="2">
    <source>
        <dbReference type="Proteomes" id="UP000720189"/>
    </source>
</evidence>
<evidence type="ECO:0000313" key="1">
    <source>
        <dbReference type="EMBL" id="KAH7233938.1"/>
    </source>
</evidence>